<feature type="domain" description="DH" evidence="7">
    <location>
        <begin position="95"/>
        <end position="276"/>
    </location>
</feature>
<evidence type="ECO:0000259" key="6">
    <source>
        <dbReference type="PROSITE" id="PS50003"/>
    </source>
</evidence>
<dbReference type="PRINTS" id="PR00452">
    <property type="entry name" value="SH3DOMAIN"/>
</dbReference>
<dbReference type="EMBL" id="LR783027">
    <property type="protein sequence ID" value="CAB3222862.1"/>
    <property type="molecule type" value="mRNA"/>
</dbReference>
<dbReference type="InterPro" id="IPR036028">
    <property type="entry name" value="SH3-like_dom_sf"/>
</dbReference>
<dbReference type="Pfam" id="PF00018">
    <property type="entry name" value="SH3_1"/>
    <property type="match status" value="1"/>
</dbReference>
<dbReference type="PROSITE" id="PS50010">
    <property type="entry name" value="DH_2"/>
    <property type="match status" value="1"/>
</dbReference>
<dbReference type="PANTHER" id="PTHR46026">
    <property type="entry name" value="RHO-TYPE GUANINE NUCLEOTIDE EXCHANGE FACTOR, ISOFORM F"/>
    <property type="match status" value="1"/>
</dbReference>
<evidence type="ECO:0000256" key="1">
    <source>
        <dbReference type="ARBA" id="ARBA00022443"/>
    </source>
</evidence>
<dbReference type="InterPro" id="IPR000219">
    <property type="entry name" value="DH_dom"/>
</dbReference>
<sequence length="676" mass="77336">MGEFVLPKVKAKYSYQRQNEDELTFGKGAIIQLTTKDDGGWYEGKYNGKVGWFPSNFVKEIKKSAADRSNSPATSQKQVVKKEDVAQSQETKREFYQQVLKNFLETEWQHVREIQNLLKIYLQPMSGQNDVLSTKDFHLLCGNLEEIYNFQNKFIQEIEECSKLPYVQQHVGQSFEKSSDKFDTLFNEYCGNHPTAVHVLQTHRDSLSKYMEGKGATSPASVFLTSNLSKPFKRLEQYPNILRELERHIQENHPDRPHLTKSISLFEKIQLVCQDTRKRKESERHILSSTIQGWEGEPLSTLGKVLYMSSAVCIIGKEERKERHLLLFPNALLMLSSSSRLSDFTYEGKLPLTALTVRKLDDCPSYQHAFEVAGNLIEKIIVITKSADEQRSWVQTLEAQCEKYRRQSLAPVASQPTPSPIVKQAPVTQIPPPPKHAMHSMSRTSPASVNQNQLSSRQLPNRQLELIHHISPTVSPPLSVGNSIDGHPTGEKPWCQMCLRPSAPSRNFSNGREHSFVERSKSPKTTKRRNKNKKEYRKHSDADETAVVERPVIDKGKTEEEQEILSVLDSYCTSHITRSTIRSAIFQGKNKTTSILEEKIIVEDPENDALIEEKSLVDTVYELRDQVKHLIQDQKKLRQNLDEETKSRRRLEAIIRRLDSLVPVNSNSTARVSPEC</sequence>
<evidence type="ECO:0000256" key="3">
    <source>
        <dbReference type="SAM" id="Coils"/>
    </source>
</evidence>
<dbReference type="InterPro" id="IPR035899">
    <property type="entry name" value="DBL_dom_sf"/>
</dbReference>
<evidence type="ECO:0000256" key="2">
    <source>
        <dbReference type="PROSITE-ProRule" id="PRU00192"/>
    </source>
</evidence>
<dbReference type="CDD" id="cd00160">
    <property type="entry name" value="RhoGEF"/>
    <property type="match status" value="1"/>
</dbReference>
<dbReference type="SUPFAM" id="SSF48065">
    <property type="entry name" value="DBL homology domain (DH-domain)"/>
    <property type="match status" value="1"/>
</dbReference>
<dbReference type="SUPFAM" id="SSF50729">
    <property type="entry name" value="PH domain-like"/>
    <property type="match status" value="1"/>
</dbReference>
<dbReference type="SUPFAM" id="SSF50044">
    <property type="entry name" value="SH3-domain"/>
    <property type="match status" value="1"/>
</dbReference>
<dbReference type="InterPro" id="IPR001452">
    <property type="entry name" value="SH3_domain"/>
</dbReference>
<dbReference type="Pfam" id="PF00169">
    <property type="entry name" value="PH"/>
    <property type="match status" value="1"/>
</dbReference>
<feature type="compositionally biased region" description="Basic and acidic residues" evidence="4">
    <location>
        <begin position="511"/>
        <end position="521"/>
    </location>
</feature>
<proteinExistence type="evidence at transcript level"/>
<protein>
    <submittedName>
        <fullName evidence="8">Rho guanine nucleotide exchange factor 7</fullName>
    </submittedName>
</protein>
<accession>A0A6F9D6X8</accession>
<dbReference type="SMART" id="SM00325">
    <property type="entry name" value="RhoGEF"/>
    <property type="match status" value="1"/>
</dbReference>
<organism evidence="8">
    <name type="scientific">Phallusia mammillata</name>
    <dbReference type="NCBI Taxonomy" id="59560"/>
    <lineage>
        <taxon>Eukaryota</taxon>
        <taxon>Metazoa</taxon>
        <taxon>Chordata</taxon>
        <taxon>Tunicata</taxon>
        <taxon>Ascidiacea</taxon>
        <taxon>Phlebobranchia</taxon>
        <taxon>Ascidiidae</taxon>
        <taxon>Phallusia</taxon>
    </lineage>
</organism>
<keyword evidence="1 2" id="KW-0728">SH3 domain</keyword>
<dbReference type="SMART" id="SM00326">
    <property type="entry name" value="SH3"/>
    <property type="match status" value="1"/>
</dbReference>
<dbReference type="InterPro" id="IPR001849">
    <property type="entry name" value="PH_domain"/>
</dbReference>
<feature type="coiled-coil region" evidence="3">
    <location>
        <begin position="624"/>
        <end position="654"/>
    </location>
</feature>
<dbReference type="Gene3D" id="2.30.30.40">
    <property type="entry name" value="SH3 Domains"/>
    <property type="match status" value="1"/>
</dbReference>
<dbReference type="CDD" id="cd11877">
    <property type="entry name" value="SH3_PIX"/>
    <property type="match status" value="1"/>
</dbReference>
<dbReference type="Gene3D" id="1.20.900.10">
    <property type="entry name" value="Dbl homology (DH) domain"/>
    <property type="match status" value="1"/>
</dbReference>
<evidence type="ECO:0000259" key="7">
    <source>
        <dbReference type="PROSITE" id="PS50010"/>
    </source>
</evidence>
<feature type="compositionally biased region" description="Polar residues" evidence="4">
    <location>
        <begin position="441"/>
        <end position="453"/>
    </location>
</feature>
<dbReference type="Pfam" id="PF16523">
    <property type="entry name" value="betaPIX_CC"/>
    <property type="match status" value="1"/>
</dbReference>
<dbReference type="Gene3D" id="2.30.29.30">
    <property type="entry name" value="Pleckstrin-homology domain (PH domain)/Phosphotyrosine-binding domain (PTB)"/>
    <property type="match status" value="1"/>
</dbReference>
<dbReference type="GO" id="GO:0005737">
    <property type="term" value="C:cytoplasm"/>
    <property type="evidence" value="ECO:0007669"/>
    <property type="project" value="TreeGrafter"/>
</dbReference>
<dbReference type="AlphaFoldDB" id="A0A6F9D6X8"/>
<dbReference type="PROSITE" id="PS50002">
    <property type="entry name" value="SH3"/>
    <property type="match status" value="1"/>
</dbReference>
<dbReference type="FunFam" id="1.20.900.10:FF:000016">
    <property type="entry name" value="Rho guanine nucleotide exchange factor 6"/>
    <property type="match status" value="1"/>
</dbReference>
<name>A0A6F9D6X8_9ASCI</name>
<dbReference type="Pfam" id="PF00621">
    <property type="entry name" value="RhoGEF"/>
    <property type="match status" value="1"/>
</dbReference>
<feature type="compositionally biased region" description="Polar residues" evidence="4">
    <location>
        <begin position="67"/>
        <end position="78"/>
    </location>
</feature>
<feature type="compositionally biased region" description="Basic residues" evidence="4">
    <location>
        <begin position="522"/>
        <end position="537"/>
    </location>
</feature>
<keyword evidence="3" id="KW-0175">Coiled coil</keyword>
<dbReference type="FunFam" id="2.30.30.40:FF:000072">
    <property type="entry name" value="Unconventional Myosin IB"/>
    <property type="match status" value="1"/>
</dbReference>
<feature type="domain" description="SH3" evidence="5">
    <location>
        <begin position="4"/>
        <end position="63"/>
    </location>
</feature>
<feature type="region of interest" description="Disordered" evidence="4">
    <location>
        <begin position="505"/>
        <end position="543"/>
    </location>
</feature>
<evidence type="ECO:0000256" key="4">
    <source>
        <dbReference type="SAM" id="MobiDB-lite"/>
    </source>
</evidence>
<evidence type="ECO:0000259" key="5">
    <source>
        <dbReference type="PROSITE" id="PS50002"/>
    </source>
</evidence>
<dbReference type="GO" id="GO:0005085">
    <property type="term" value="F:guanyl-nucleotide exchange factor activity"/>
    <property type="evidence" value="ECO:0007669"/>
    <property type="project" value="InterPro"/>
</dbReference>
<dbReference type="Pfam" id="PF16614">
    <property type="entry name" value="RhoGEF67_u2"/>
    <property type="match status" value="1"/>
</dbReference>
<dbReference type="PANTHER" id="PTHR46026:SF1">
    <property type="entry name" value="RHO-TYPE GUANINE NUCLEOTIDE EXCHANGE FACTOR, ISOFORM F"/>
    <property type="match status" value="1"/>
</dbReference>
<dbReference type="SMART" id="SM00233">
    <property type="entry name" value="PH"/>
    <property type="match status" value="1"/>
</dbReference>
<feature type="region of interest" description="Disordered" evidence="4">
    <location>
        <begin position="64"/>
        <end position="85"/>
    </location>
</feature>
<reference evidence="8" key="1">
    <citation type="submission" date="2020-04" db="EMBL/GenBank/DDBJ databases">
        <authorList>
            <person name="Neveu A P."/>
        </authorList>
    </citation>
    <scope>NUCLEOTIDE SEQUENCE</scope>
    <source>
        <tissue evidence="8">Whole embryo</tissue>
    </source>
</reference>
<dbReference type="InterPro" id="IPR032409">
    <property type="entry name" value="GEF6/7_CC"/>
</dbReference>
<feature type="region of interest" description="Disordered" evidence="4">
    <location>
        <begin position="408"/>
        <end position="453"/>
    </location>
</feature>
<gene>
    <name evidence="8" type="primary">Arhgef7</name>
</gene>
<dbReference type="Gene3D" id="1.20.5.390">
    <property type="entry name" value="L1 transposable element, trimerization domain"/>
    <property type="match status" value="1"/>
</dbReference>
<dbReference type="PROSITE" id="PS50003">
    <property type="entry name" value="PH_DOMAIN"/>
    <property type="match status" value="1"/>
</dbReference>
<evidence type="ECO:0000313" key="8">
    <source>
        <dbReference type="EMBL" id="CAB3222862.1"/>
    </source>
</evidence>
<feature type="domain" description="PH" evidence="6">
    <location>
        <begin position="298"/>
        <end position="402"/>
    </location>
</feature>
<dbReference type="InterPro" id="IPR011993">
    <property type="entry name" value="PH-like_dom_sf"/>
</dbReference>